<feature type="domain" description="Metallo-beta-lactamase" evidence="1">
    <location>
        <begin position="71"/>
        <end position="266"/>
    </location>
</feature>
<protein>
    <submittedName>
        <fullName evidence="2">Come-like protein, metallo beta-lactamase superfamily hydrolase, secreted</fullName>
    </submittedName>
</protein>
<dbReference type="GO" id="GO:0016787">
    <property type="term" value="F:hydrolase activity"/>
    <property type="evidence" value="ECO:0007669"/>
    <property type="project" value="UniProtKB-KW"/>
</dbReference>
<dbReference type="InterPro" id="IPR035681">
    <property type="entry name" value="ComA-like_MBL"/>
</dbReference>
<dbReference type="AlphaFoldDB" id="A0A0W8E1Y3"/>
<dbReference type="InterPro" id="IPR035451">
    <property type="entry name" value="Ada-like_dom_sf"/>
</dbReference>
<comment type="caution">
    <text evidence="2">The sequence shown here is derived from an EMBL/GenBank/DDBJ whole genome shotgun (WGS) entry which is preliminary data.</text>
</comment>
<gene>
    <name evidence="2" type="ORF">ASZ90_020020</name>
</gene>
<name>A0A0W8E1Y3_9ZZZZ</name>
<accession>A0A0W8E1Y3</accession>
<dbReference type="InterPro" id="IPR036866">
    <property type="entry name" value="RibonucZ/Hydroxyglut_hydro"/>
</dbReference>
<reference evidence="2" key="1">
    <citation type="journal article" date="2015" name="Proc. Natl. Acad. Sci. U.S.A.">
        <title>Networks of energetic and metabolic interactions define dynamics in microbial communities.</title>
        <authorList>
            <person name="Embree M."/>
            <person name="Liu J.K."/>
            <person name="Al-Bassam M.M."/>
            <person name="Zengler K."/>
        </authorList>
    </citation>
    <scope>NUCLEOTIDE SEQUENCE</scope>
</reference>
<dbReference type="Pfam" id="PF00753">
    <property type="entry name" value="Lactamase_B"/>
    <property type="match status" value="1"/>
</dbReference>
<organism evidence="2">
    <name type="scientific">hydrocarbon metagenome</name>
    <dbReference type="NCBI Taxonomy" id="938273"/>
    <lineage>
        <taxon>unclassified sequences</taxon>
        <taxon>metagenomes</taxon>
        <taxon>ecological metagenomes</taxon>
    </lineage>
</organism>
<dbReference type="SUPFAM" id="SSF56281">
    <property type="entry name" value="Metallo-hydrolase/oxidoreductase"/>
    <property type="match status" value="1"/>
</dbReference>
<dbReference type="InterPro" id="IPR001279">
    <property type="entry name" value="Metallo-B-lactamas"/>
</dbReference>
<evidence type="ECO:0000313" key="2">
    <source>
        <dbReference type="EMBL" id="KUG02652.1"/>
    </source>
</evidence>
<dbReference type="PANTHER" id="PTHR30619">
    <property type="entry name" value="DNA INTERNALIZATION/COMPETENCE PROTEIN COMEC/REC2"/>
    <property type="match status" value="1"/>
</dbReference>
<sequence length="388" mass="42294">MAVTTGIILVILVGIISTAYCIARPETYKRAAISVTLIAILLTGGCGGPADGGGNNQQGQDGQQLEVHFIDVGQGDSILVKNGSNAMLIDTGTNNNSIRLQKYIEQQGIKKLDYAIGTNPLKDHIGGMSDLIDNYDISRIILPQINCINSTHKDLQMNMLAKFIKPIYPEPGKIYPLGDASFTILAPSSNSYEALADYSIVIKLVYGQTSFLFTGDAGKISEQEMLDRQFDLSADVLKLGRHGSSSSTMDEFLQAVNPDSAVISVGKDNPYLHPHMETMLKLNENNIAVYRTDEQSSIVAVSDGNNITFCVEPGSYTWPEIMLNETIREGAAEQDVPDKEQLQKPVFVNENNSRYHTAGCSFLEDKCVEITLEEAIEAGYAPCLLCKP</sequence>
<dbReference type="Gene3D" id="3.60.15.10">
    <property type="entry name" value="Ribonuclease Z/Hydroxyacylglutathione hydrolase-like"/>
    <property type="match status" value="1"/>
</dbReference>
<proteinExistence type="predicted"/>
<keyword evidence="2" id="KW-0378">Hydrolase</keyword>
<evidence type="ECO:0000259" key="1">
    <source>
        <dbReference type="Pfam" id="PF00753"/>
    </source>
</evidence>
<dbReference type="InterPro" id="IPR052159">
    <property type="entry name" value="Competence_DNA_uptake"/>
</dbReference>
<dbReference type="CDD" id="cd07731">
    <property type="entry name" value="ComA-like_MBL-fold"/>
    <property type="match status" value="1"/>
</dbReference>
<dbReference type="EMBL" id="LNQE01001916">
    <property type="protein sequence ID" value="KUG02652.1"/>
    <property type="molecule type" value="Genomic_DNA"/>
</dbReference>
<dbReference type="SUPFAM" id="SSF57884">
    <property type="entry name" value="Ada DNA repair protein, N-terminal domain (N-Ada 10)"/>
    <property type="match status" value="1"/>
</dbReference>
<dbReference type="PANTHER" id="PTHR30619:SF7">
    <property type="entry name" value="BETA-LACTAMASE DOMAIN PROTEIN"/>
    <property type="match status" value="1"/>
</dbReference>